<dbReference type="EC" id="3.4.24.-" evidence="6"/>
<evidence type="ECO:0000256" key="2">
    <source>
        <dbReference type="ARBA" id="ARBA00022723"/>
    </source>
</evidence>
<evidence type="ECO:0000256" key="3">
    <source>
        <dbReference type="ARBA" id="ARBA00022801"/>
    </source>
</evidence>
<evidence type="ECO:0000256" key="5">
    <source>
        <dbReference type="ARBA" id="ARBA00023049"/>
    </source>
</evidence>
<dbReference type="GO" id="GO:0006508">
    <property type="term" value="P:proteolysis"/>
    <property type="evidence" value="ECO:0007669"/>
    <property type="project" value="UniProtKB-KW"/>
</dbReference>
<dbReference type="PROSITE" id="PS00022">
    <property type="entry name" value="EGF_1"/>
    <property type="match status" value="1"/>
</dbReference>
<sequence>MECEIFCYLKMFYSCSFSIIFEALPHSINNEIIQTSNNLYYIHLVLLSGMPKRSAVVLKNSTFSLPINYYVNFTNATVENNLKKAIDLIQNNTCITFNKSEMALQEAQEGITFNLAIYPKTFFGKNESKQLHVMNISIYHSSVNSILQDLGFALGMTLEIYRYDRDNYVTLVGENASLEYPAFSEDKYKDFLKNISYDIGSMYQFCSGLYSNGNVIEYIPKDSNYWDTFCLKKFSFNDFKALNNLYCNVTCEKKLTCRNSGYTNPKNCSECRCPPFYNGTTCEKLKNSNAKCTIPRKVNVTDDEKFVRLEEDGNKTCYFSLRAPKGFKLEVFVASKFSGEDVRPKLHHCNKKQSLEARYYKNKGATGALFCGPLTSHYIVSKGNVADFKYSGNHSEDGISILVRKVNASVEQADVIDARYNIDTNYTLDDSDYDYATPMTVNYTGTHVEV</sequence>
<keyword evidence="1 6" id="KW-0645">Protease</keyword>
<dbReference type="InterPro" id="IPR001506">
    <property type="entry name" value="Peptidase_M12A"/>
</dbReference>
<dbReference type="GO" id="GO:0046872">
    <property type="term" value="F:metal ion binding"/>
    <property type="evidence" value="ECO:0007669"/>
    <property type="project" value="UniProtKB-KW"/>
</dbReference>
<dbReference type="STRING" id="131310.A0A0N5A6P3"/>
<keyword evidence="2 6" id="KW-0479">Metal-binding</keyword>
<feature type="domain" description="EGF-like" evidence="7">
    <location>
        <begin position="271"/>
        <end position="282"/>
    </location>
</feature>
<dbReference type="Gene3D" id="3.40.390.10">
    <property type="entry name" value="Collagenase (Catalytic Domain)"/>
    <property type="match status" value="1"/>
</dbReference>
<evidence type="ECO:0000313" key="8">
    <source>
        <dbReference type="Proteomes" id="UP000038045"/>
    </source>
</evidence>
<dbReference type="InterPro" id="IPR024079">
    <property type="entry name" value="MetalloPept_cat_dom_sf"/>
</dbReference>
<dbReference type="PRINTS" id="PR00480">
    <property type="entry name" value="ASTACIN"/>
</dbReference>
<dbReference type="SUPFAM" id="SSF55486">
    <property type="entry name" value="Metalloproteases ('zincins'), catalytic domain"/>
    <property type="match status" value="1"/>
</dbReference>
<dbReference type="PANTHER" id="PTHR10127:SF780">
    <property type="entry name" value="METALLOENDOPEPTIDASE"/>
    <property type="match status" value="1"/>
</dbReference>
<keyword evidence="8" id="KW-1185">Reference proteome</keyword>
<evidence type="ECO:0000256" key="4">
    <source>
        <dbReference type="ARBA" id="ARBA00022833"/>
    </source>
</evidence>
<proteinExistence type="predicted"/>
<accession>A0A0N5A6P3</accession>
<evidence type="ECO:0000256" key="1">
    <source>
        <dbReference type="ARBA" id="ARBA00022670"/>
    </source>
</evidence>
<dbReference type="Proteomes" id="UP000038045">
    <property type="component" value="Unplaced"/>
</dbReference>
<protein>
    <recommendedName>
        <fullName evidence="6">Metalloendopeptidase</fullName>
        <ecNumber evidence="6">3.4.24.-</ecNumber>
    </recommendedName>
</protein>
<dbReference type="AlphaFoldDB" id="A0A0N5A6P3"/>
<keyword evidence="3 6" id="KW-0378">Hydrolase</keyword>
<dbReference type="InterPro" id="IPR000742">
    <property type="entry name" value="EGF"/>
</dbReference>
<keyword evidence="4 6" id="KW-0862">Zinc</keyword>
<dbReference type="Pfam" id="PF01400">
    <property type="entry name" value="Astacin"/>
    <property type="match status" value="1"/>
</dbReference>
<reference evidence="9" key="1">
    <citation type="submission" date="2017-02" db="UniProtKB">
        <authorList>
            <consortium name="WormBaseParasite"/>
        </authorList>
    </citation>
    <scope>IDENTIFICATION</scope>
</reference>
<dbReference type="WBParaSite" id="PTRK_0001766410.1">
    <property type="protein sequence ID" value="PTRK_0001766410.1"/>
    <property type="gene ID" value="PTRK_0001766410"/>
</dbReference>
<keyword evidence="5 6" id="KW-0482">Metalloprotease</keyword>
<evidence type="ECO:0000313" key="9">
    <source>
        <dbReference type="WBParaSite" id="PTRK_0001766410.1"/>
    </source>
</evidence>
<evidence type="ECO:0000256" key="6">
    <source>
        <dbReference type="RuleBase" id="RU361183"/>
    </source>
</evidence>
<evidence type="ECO:0000259" key="7">
    <source>
        <dbReference type="PROSITE" id="PS00022"/>
    </source>
</evidence>
<comment type="cofactor">
    <cofactor evidence="6">
        <name>Zn(2+)</name>
        <dbReference type="ChEBI" id="CHEBI:29105"/>
    </cofactor>
    <text evidence="6">Binds 1 zinc ion per subunit.</text>
</comment>
<organism evidence="8 9">
    <name type="scientific">Parastrongyloides trichosuri</name>
    <name type="common">Possum-specific nematode worm</name>
    <dbReference type="NCBI Taxonomy" id="131310"/>
    <lineage>
        <taxon>Eukaryota</taxon>
        <taxon>Metazoa</taxon>
        <taxon>Ecdysozoa</taxon>
        <taxon>Nematoda</taxon>
        <taxon>Chromadorea</taxon>
        <taxon>Rhabditida</taxon>
        <taxon>Tylenchina</taxon>
        <taxon>Panagrolaimomorpha</taxon>
        <taxon>Strongyloidoidea</taxon>
        <taxon>Strongyloididae</taxon>
        <taxon>Parastrongyloides</taxon>
    </lineage>
</organism>
<name>A0A0N5A6P3_PARTI</name>
<dbReference type="PANTHER" id="PTHR10127">
    <property type="entry name" value="DISCOIDIN, CUB, EGF, LAMININ , AND ZINC METALLOPROTEASE DOMAIN CONTAINING"/>
    <property type="match status" value="1"/>
</dbReference>
<dbReference type="GO" id="GO:0004222">
    <property type="term" value="F:metalloendopeptidase activity"/>
    <property type="evidence" value="ECO:0007669"/>
    <property type="project" value="UniProtKB-UniRule"/>
</dbReference>